<reference evidence="1 2" key="1">
    <citation type="journal article" date="2020" name="Mol. Biol. Evol.">
        <title>Distinct Expression and Methylation Patterns for Genes with Different Fates following a Single Whole-Genome Duplication in Flowering Plants.</title>
        <authorList>
            <person name="Shi T."/>
            <person name="Rahmani R.S."/>
            <person name="Gugger P.F."/>
            <person name="Wang M."/>
            <person name="Li H."/>
            <person name="Zhang Y."/>
            <person name="Li Z."/>
            <person name="Wang Q."/>
            <person name="Van de Peer Y."/>
            <person name="Marchal K."/>
            <person name="Chen J."/>
        </authorList>
    </citation>
    <scope>NUCLEOTIDE SEQUENCE [LARGE SCALE GENOMIC DNA]</scope>
    <source>
        <tissue evidence="1">Leaf</tissue>
    </source>
</reference>
<protein>
    <submittedName>
        <fullName evidence="1">Uncharacterized protein</fullName>
    </submittedName>
</protein>
<dbReference type="EMBL" id="DUZY01000003">
    <property type="protein sequence ID" value="DAD33261.1"/>
    <property type="molecule type" value="Genomic_DNA"/>
</dbReference>
<keyword evidence="2" id="KW-1185">Reference proteome</keyword>
<dbReference type="Proteomes" id="UP000607653">
    <property type="component" value="Unassembled WGS sequence"/>
</dbReference>
<gene>
    <name evidence="1" type="ORF">HUJ06_012112</name>
</gene>
<dbReference type="AlphaFoldDB" id="A0A822YNW4"/>
<name>A0A822YNW4_NELNU</name>
<organism evidence="1 2">
    <name type="scientific">Nelumbo nucifera</name>
    <name type="common">Sacred lotus</name>
    <dbReference type="NCBI Taxonomy" id="4432"/>
    <lineage>
        <taxon>Eukaryota</taxon>
        <taxon>Viridiplantae</taxon>
        <taxon>Streptophyta</taxon>
        <taxon>Embryophyta</taxon>
        <taxon>Tracheophyta</taxon>
        <taxon>Spermatophyta</taxon>
        <taxon>Magnoliopsida</taxon>
        <taxon>Proteales</taxon>
        <taxon>Nelumbonaceae</taxon>
        <taxon>Nelumbo</taxon>
    </lineage>
</organism>
<sequence length="62" mass="7023">MLLADVMGAFDPPPEFTNRGMLCALENLHSSPVKPQSKSWKIAIIWMDKRVGIWHDKGEETV</sequence>
<evidence type="ECO:0000313" key="2">
    <source>
        <dbReference type="Proteomes" id="UP000607653"/>
    </source>
</evidence>
<proteinExistence type="predicted"/>
<comment type="caution">
    <text evidence="1">The sequence shown here is derived from an EMBL/GenBank/DDBJ whole genome shotgun (WGS) entry which is preliminary data.</text>
</comment>
<accession>A0A822YNW4</accession>
<evidence type="ECO:0000313" key="1">
    <source>
        <dbReference type="EMBL" id="DAD33261.1"/>
    </source>
</evidence>